<accession>A0A0M2K8C8</accession>
<comment type="caution">
    <text evidence="1">The sequence shown here is derived from an EMBL/GenBank/DDBJ whole genome shotgun (WGS) entry which is preliminary data.</text>
</comment>
<evidence type="ECO:0000313" key="2">
    <source>
        <dbReference type="Proteomes" id="UP000033924"/>
    </source>
</evidence>
<proteinExistence type="predicted"/>
<dbReference type="PATRIC" id="fig|65700.7.peg.1727"/>
<reference evidence="1 2" key="1">
    <citation type="submission" date="2015-01" db="EMBL/GenBank/DDBJ databases">
        <title>Erwinia tracheiphila.</title>
        <authorList>
            <person name="Shapiro L.R."/>
        </authorList>
    </citation>
    <scope>NUCLEOTIDE SEQUENCE [LARGE SCALE GENOMIC DNA]</scope>
    <source>
        <strain evidence="1 2">BuffGH</strain>
    </source>
</reference>
<keyword evidence="2" id="KW-1185">Reference proteome</keyword>
<protein>
    <submittedName>
        <fullName evidence="1">Uncharacterized protein</fullName>
    </submittedName>
</protein>
<dbReference type="EMBL" id="JXNU01000003">
    <property type="protein sequence ID" value="KKF35199.1"/>
    <property type="molecule type" value="Genomic_DNA"/>
</dbReference>
<evidence type="ECO:0000313" key="1">
    <source>
        <dbReference type="EMBL" id="KKF35199.1"/>
    </source>
</evidence>
<dbReference type="AlphaFoldDB" id="A0A0M2K8C8"/>
<organism evidence="1 2">
    <name type="scientific">Erwinia tracheiphila</name>
    <dbReference type="NCBI Taxonomy" id="65700"/>
    <lineage>
        <taxon>Bacteria</taxon>
        <taxon>Pseudomonadati</taxon>
        <taxon>Pseudomonadota</taxon>
        <taxon>Gammaproteobacteria</taxon>
        <taxon>Enterobacterales</taxon>
        <taxon>Erwiniaceae</taxon>
        <taxon>Erwinia</taxon>
    </lineage>
</organism>
<dbReference type="Proteomes" id="UP000033924">
    <property type="component" value="Unassembled WGS sequence"/>
</dbReference>
<sequence>MIKKHSLQVIQSSRYHHFIIFIHPELLVRIDFVAGDLSGFFLPVLNLKNLIVFFLLGTRYKKSEYIFYI</sequence>
<name>A0A0M2K8C8_9GAMM</name>
<gene>
    <name evidence="1" type="ORF">SY86_06800</name>
</gene>